<name>A0A0D7B612_9AGAR</name>
<protein>
    <submittedName>
        <fullName evidence="2">Uncharacterized protein</fullName>
    </submittedName>
</protein>
<accession>A0A0D7B612</accession>
<proteinExistence type="predicted"/>
<gene>
    <name evidence="2" type="ORF">CYLTODRAFT_456153</name>
</gene>
<evidence type="ECO:0000313" key="2">
    <source>
        <dbReference type="EMBL" id="KIY65629.1"/>
    </source>
</evidence>
<feature type="compositionally biased region" description="Polar residues" evidence="1">
    <location>
        <begin position="114"/>
        <end position="123"/>
    </location>
</feature>
<feature type="region of interest" description="Disordered" evidence="1">
    <location>
        <begin position="106"/>
        <end position="260"/>
    </location>
</feature>
<organism evidence="2 3">
    <name type="scientific">Cylindrobasidium torrendii FP15055 ss-10</name>
    <dbReference type="NCBI Taxonomy" id="1314674"/>
    <lineage>
        <taxon>Eukaryota</taxon>
        <taxon>Fungi</taxon>
        <taxon>Dikarya</taxon>
        <taxon>Basidiomycota</taxon>
        <taxon>Agaricomycotina</taxon>
        <taxon>Agaricomycetes</taxon>
        <taxon>Agaricomycetidae</taxon>
        <taxon>Agaricales</taxon>
        <taxon>Marasmiineae</taxon>
        <taxon>Physalacriaceae</taxon>
        <taxon>Cylindrobasidium</taxon>
    </lineage>
</organism>
<dbReference type="Proteomes" id="UP000054007">
    <property type="component" value="Unassembled WGS sequence"/>
</dbReference>
<dbReference type="OrthoDB" id="2995295at2759"/>
<dbReference type="AlphaFoldDB" id="A0A0D7B612"/>
<reference evidence="2 3" key="1">
    <citation type="journal article" date="2015" name="Fungal Genet. Biol.">
        <title>Evolution of novel wood decay mechanisms in Agaricales revealed by the genome sequences of Fistulina hepatica and Cylindrobasidium torrendii.</title>
        <authorList>
            <person name="Floudas D."/>
            <person name="Held B.W."/>
            <person name="Riley R."/>
            <person name="Nagy L.G."/>
            <person name="Koehler G."/>
            <person name="Ransdell A.S."/>
            <person name="Younus H."/>
            <person name="Chow J."/>
            <person name="Chiniquy J."/>
            <person name="Lipzen A."/>
            <person name="Tritt A."/>
            <person name="Sun H."/>
            <person name="Haridas S."/>
            <person name="LaButti K."/>
            <person name="Ohm R.A."/>
            <person name="Kues U."/>
            <person name="Blanchette R.A."/>
            <person name="Grigoriev I.V."/>
            <person name="Minto R.E."/>
            <person name="Hibbett D.S."/>
        </authorList>
    </citation>
    <scope>NUCLEOTIDE SEQUENCE [LARGE SCALE GENOMIC DNA]</scope>
    <source>
        <strain evidence="2 3">FP15055 ss-10</strain>
    </source>
</reference>
<feature type="compositionally biased region" description="Low complexity" evidence="1">
    <location>
        <begin position="159"/>
        <end position="182"/>
    </location>
</feature>
<evidence type="ECO:0000313" key="3">
    <source>
        <dbReference type="Proteomes" id="UP000054007"/>
    </source>
</evidence>
<feature type="compositionally biased region" description="Pro residues" evidence="1">
    <location>
        <begin position="214"/>
        <end position="223"/>
    </location>
</feature>
<feature type="region of interest" description="Disordered" evidence="1">
    <location>
        <begin position="38"/>
        <end position="57"/>
    </location>
</feature>
<evidence type="ECO:0000256" key="1">
    <source>
        <dbReference type="SAM" id="MobiDB-lite"/>
    </source>
</evidence>
<sequence length="296" mass="33015">MKSASHNRLRPLLRVKTSDLVHDDTISEQSLTPTIAYYAPPVPEKPEKKSLPSIPDDSTPLARMTFFALWDPESEQYTLPIGRNSPTDSEVDDEGFFDMFQTGHPDCEPHLPSRFSTSTTSTGAFIDVSRPQTPPPPAPTREMRNPSFLRPNGLPEPIRPTLSHTLSLSSLLSRKPTLSRPSTPTRKHANSAPTPPLPSLRTGSLNARRGRYTPPLPPIPATPAPTRKQSASPSGRPSMPRSFSAPAFMKKRSSQETQRGGTEMIVSQKQEHLDNMWVCIDYDARRHRRVERVVRT</sequence>
<keyword evidence="3" id="KW-1185">Reference proteome</keyword>
<dbReference type="EMBL" id="KN880583">
    <property type="protein sequence ID" value="KIY65629.1"/>
    <property type="molecule type" value="Genomic_DNA"/>
</dbReference>